<sequence length="520" mass="58520">MTAIDIAFYSSCTVTFIIILQVVYRLYFHPLAKYPGPFLARCTSWYGAYQSYTGNIHLDVQRCHEKYVGDVVRYKPNGLIVNTVEGLQDIYMHPSKTQKARGYIGFRNGKPEVSIINALDREEHAPRRKMLSRAFSTVALKKYEPVIYRTAKVFGDTLLASPESSEKARSWGPGLNIGHISSYFTFDIMSNIVFYSPQNMMTETHARPILETIDNCMLMAGMEVIQPRLVDYRNLRTYLAPRLTKKILNLGERIWPLVMGRIELEKKQHVDDIFGDLIGQQGKEGSGLTNEELMADALVMVIAGTDTSSVAISGFFFYIARHPEVYKRLAAEIRSTFSSLEEIAPGPRLTSCSYLLACIDEALRLAPPVAAPLWREMRMQESIAGNVLPKGVDVATCCYAIQRNPAYFPDPDEFIPERWLPDNQSEEALKLAKRAFIPFSLGSRGCLGKNIAYMELTTALAQIMFRADWKRAEGPMGTIGETRSGAKGAVNFEIKGHFTSEKHGPYIQFIPRDLDEQVSA</sequence>
<dbReference type="InterPro" id="IPR050121">
    <property type="entry name" value="Cytochrome_P450_monoxygenase"/>
</dbReference>
<dbReference type="InterPro" id="IPR002401">
    <property type="entry name" value="Cyt_P450_E_grp-I"/>
</dbReference>
<evidence type="ECO:0000313" key="12">
    <source>
        <dbReference type="Proteomes" id="UP000291422"/>
    </source>
</evidence>
<accession>A0A4Q4N9A5</accession>
<keyword evidence="4 8" id="KW-0479">Metal-binding</keyword>
<protein>
    <recommendedName>
        <fullName evidence="13">Cytochrome P450</fullName>
    </recommendedName>
</protein>
<comment type="caution">
    <text evidence="11">The sequence shown here is derived from an EMBL/GenBank/DDBJ whole genome shotgun (WGS) entry which is preliminary data.</text>
</comment>
<dbReference type="AlphaFoldDB" id="A0A4Q4N9A5"/>
<dbReference type="InterPro" id="IPR036396">
    <property type="entry name" value="Cyt_P450_sf"/>
</dbReference>
<evidence type="ECO:0000256" key="9">
    <source>
        <dbReference type="RuleBase" id="RU000461"/>
    </source>
</evidence>
<evidence type="ECO:0000313" key="11">
    <source>
        <dbReference type="EMBL" id="RYN72307.1"/>
    </source>
</evidence>
<keyword evidence="10" id="KW-0472">Membrane</keyword>
<keyword evidence="10" id="KW-0812">Transmembrane</keyword>
<dbReference type="InterPro" id="IPR001128">
    <property type="entry name" value="Cyt_P450"/>
</dbReference>
<dbReference type="PRINTS" id="PR00463">
    <property type="entry name" value="EP450I"/>
</dbReference>
<dbReference type="Proteomes" id="UP000291422">
    <property type="component" value="Unassembled WGS sequence"/>
</dbReference>
<dbReference type="EMBL" id="PDXD01000027">
    <property type="protein sequence ID" value="RYN72307.1"/>
    <property type="molecule type" value="Genomic_DNA"/>
</dbReference>
<evidence type="ECO:0008006" key="13">
    <source>
        <dbReference type="Google" id="ProtNLM"/>
    </source>
</evidence>
<dbReference type="VEuPathDB" id="FungiDB:CC77DRAFT_1057254"/>
<dbReference type="InterPro" id="IPR017972">
    <property type="entry name" value="Cyt_P450_CS"/>
</dbReference>
<keyword evidence="3 8" id="KW-0349">Heme</keyword>
<evidence type="ECO:0000256" key="2">
    <source>
        <dbReference type="ARBA" id="ARBA00010617"/>
    </source>
</evidence>
<dbReference type="Pfam" id="PF00067">
    <property type="entry name" value="p450"/>
    <property type="match status" value="1"/>
</dbReference>
<evidence type="ECO:0000256" key="5">
    <source>
        <dbReference type="ARBA" id="ARBA00023002"/>
    </source>
</evidence>
<dbReference type="PRINTS" id="PR00385">
    <property type="entry name" value="P450"/>
</dbReference>
<feature type="binding site" description="axial binding residue" evidence="8">
    <location>
        <position position="446"/>
    </location>
    <ligand>
        <name>heme</name>
        <dbReference type="ChEBI" id="CHEBI:30413"/>
    </ligand>
    <ligandPart>
        <name>Fe</name>
        <dbReference type="ChEBI" id="CHEBI:18248"/>
    </ligandPart>
</feature>
<keyword evidence="7 9" id="KW-0503">Monooxygenase</keyword>
<proteinExistence type="inferred from homology"/>
<keyword evidence="10" id="KW-1133">Transmembrane helix</keyword>
<dbReference type="GO" id="GO:0004497">
    <property type="term" value="F:monooxygenase activity"/>
    <property type="evidence" value="ECO:0007669"/>
    <property type="project" value="UniProtKB-KW"/>
</dbReference>
<comment type="cofactor">
    <cofactor evidence="1 8">
        <name>heme</name>
        <dbReference type="ChEBI" id="CHEBI:30413"/>
    </cofactor>
</comment>
<dbReference type="Gene3D" id="1.10.630.10">
    <property type="entry name" value="Cytochrome P450"/>
    <property type="match status" value="1"/>
</dbReference>
<keyword evidence="5 9" id="KW-0560">Oxidoreductase</keyword>
<gene>
    <name evidence="11" type="ORF">AA0117_g8701</name>
</gene>
<organism evidence="11 12">
    <name type="scientific">Alternaria alternata</name>
    <name type="common">Alternaria rot fungus</name>
    <name type="synonym">Torula alternata</name>
    <dbReference type="NCBI Taxonomy" id="5599"/>
    <lineage>
        <taxon>Eukaryota</taxon>
        <taxon>Fungi</taxon>
        <taxon>Dikarya</taxon>
        <taxon>Ascomycota</taxon>
        <taxon>Pezizomycotina</taxon>
        <taxon>Dothideomycetes</taxon>
        <taxon>Pleosporomycetidae</taxon>
        <taxon>Pleosporales</taxon>
        <taxon>Pleosporineae</taxon>
        <taxon>Pleosporaceae</taxon>
        <taxon>Alternaria</taxon>
        <taxon>Alternaria sect. Alternaria</taxon>
        <taxon>Alternaria alternata complex</taxon>
    </lineage>
</organism>
<evidence type="ECO:0000256" key="8">
    <source>
        <dbReference type="PIRSR" id="PIRSR602401-1"/>
    </source>
</evidence>
<dbReference type="SUPFAM" id="SSF48264">
    <property type="entry name" value="Cytochrome P450"/>
    <property type="match status" value="1"/>
</dbReference>
<evidence type="ECO:0000256" key="6">
    <source>
        <dbReference type="ARBA" id="ARBA00023004"/>
    </source>
</evidence>
<keyword evidence="6 8" id="KW-0408">Iron</keyword>
<evidence type="ECO:0000256" key="10">
    <source>
        <dbReference type="SAM" id="Phobius"/>
    </source>
</evidence>
<reference evidence="12" key="1">
    <citation type="journal article" date="2019" name="bioRxiv">
        <title>Genomics, evolutionary history and diagnostics of the Alternaria alternata species group including apple and Asian pear pathotypes.</title>
        <authorList>
            <person name="Armitage A.D."/>
            <person name="Cockerton H.M."/>
            <person name="Sreenivasaprasad S."/>
            <person name="Woodhall J.W."/>
            <person name="Lane C.R."/>
            <person name="Harrison R.J."/>
            <person name="Clarkson J.P."/>
        </authorList>
    </citation>
    <scope>NUCLEOTIDE SEQUENCE [LARGE SCALE GENOMIC DNA]</scope>
    <source>
        <strain evidence="12">FERA 1177</strain>
    </source>
</reference>
<name>A0A4Q4N9A5_ALTAL</name>
<feature type="transmembrane region" description="Helical" evidence="10">
    <location>
        <begin position="6"/>
        <end position="27"/>
    </location>
</feature>
<evidence type="ECO:0000256" key="4">
    <source>
        <dbReference type="ARBA" id="ARBA00022723"/>
    </source>
</evidence>
<evidence type="ECO:0000256" key="3">
    <source>
        <dbReference type="ARBA" id="ARBA00022617"/>
    </source>
</evidence>
<dbReference type="PANTHER" id="PTHR24305">
    <property type="entry name" value="CYTOCHROME P450"/>
    <property type="match status" value="1"/>
</dbReference>
<dbReference type="GO" id="GO:0005506">
    <property type="term" value="F:iron ion binding"/>
    <property type="evidence" value="ECO:0007669"/>
    <property type="project" value="InterPro"/>
</dbReference>
<evidence type="ECO:0000256" key="1">
    <source>
        <dbReference type="ARBA" id="ARBA00001971"/>
    </source>
</evidence>
<dbReference type="GO" id="GO:0016705">
    <property type="term" value="F:oxidoreductase activity, acting on paired donors, with incorporation or reduction of molecular oxygen"/>
    <property type="evidence" value="ECO:0007669"/>
    <property type="project" value="InterPro"/>
</dbReference>
<comment type="similarity">
    <text evidence="2 9">Belongs to the cytochrome P450 family.</text>
</comment>
<evidence type="ECO:0000256" key="7">
    <source>
        <dbReference type="ARBA" id="ARBA00023033"/>
    </source>
</evidence>
<dbReference type="CDD" id="cd11061">
    <property type="entry name" value="CYP67-like"/>
    <property type="match status" value="1"/>
</dbReference>
<dbReference type="PANTHER" id="PTHR24305:SF237">
    <property type="entry name" value="CYTOCHROME P450 MONOOXYGENASE ATNE-RELATED"/>
    <property type="match status" value="1"/>
</dbReference>
<dbReference type="PROSITE" id="PS00086">
    <property type="entry name" value="CYTOCHROME_P450"/>
    <property type="match status" value="1"/>
</dbReference>
<dbReference type="GO" id="GO:0020037">
    <property type="term" value="F:heme binding"/>
    <property type="evidence" value="ECO:0007669"/>
    <property type="project" value="InterPro"/>
</dbReference>